<dbReference type="EMBL" id="RJKN01000002">
    <property type="protein sequence ID" value="ROP44666.1"/>
    <property type="molecule type" value="Genomic_DNA"/>
</dbReference>
<name>A0A3N1HQE6_9ACTN</name>
<dbReference type="Proteomes" id="UP000276232">
    <property type="component" value="Unassembled WGS sequence"/>
</dbReference>
<accession>A0A3N1HQE6</accession>
<evidence type="ECO:0000313" key="1">
    <source>
        <dbReference type="EMBL" id="ROP44666.1"/>
    </source>
</evidence>
<dbReference type="InParanoid" id="A0A3N1HQE6"/>
<gene>
    <name evidence="1" type="ORF">EDC03_0792</name>
</gene>
<keyword evidence="2" id="KW-1185">Reference proteome</keyword>
<comment type="caution">
    <text evidence="1">The sequence shown here is derived from an EMBL/GenBank/DDBJ whole genome shotgun (WGS) entry which is preliminary data.</text>
</comment>
<dbReference type="RefSeq" id="WP_123378920.1">
    <property type="nucleotide sequence ID" value="NZ_RJKN01000002.1"/>
</dbReference>
<reference evidence="1 2" key="1">
    <citation type="journal article" date="2015" name="Stand. Genomic Sci.">
        <title>Genomic Encyclopedia of Bacterial and Archaeal Type Strains, Phase III: the genomes of soil and plant-associated and newly described type strains.</title>
        <authorList>
            <person name="Whitman W.B."/>
            <person name="Woyke T."/>
            <person name="Klenk H.P."/>
            <person name="Zhou Y."/>
            <person name="Lilburn T.G."/>
            <person name="Beck B.J."/>
            <person name="De Vos P."/>
            <person name="Vandamme P."/>
            <person name="Eisen J.A."/>
            <person name="Garrity G."/>
            <person name="Hugenholtz P."/>
            <person name="Kyrpides N.C."/>
        </authorList>
    </citation>
    <scope>NUCLEOTIDE SEQUENCE [LARGE SCALE GENOMIC DNA]</scope>
    <source>
        <strain evidence="1 2">CECT 7306</strain>
    </source>
</reference>
<organism evidence="1 2">
    <name type="scientific">Pseudokineococcus lusitanus</name>
    <dbReference type="NCBI Taxonomy" id="763993"/>
    <lineage>
        <taxon>Bacteria</taxon>
        <taxon>Bacillati</taxon>
        <taxon>Actinomycetota</taxon>
        <taxon>Actinomycetes</taxon>
        <taxon>Kineosporiales</taxon>
        <taxon>Kineosporiaceae</taxon>
        <taxon>Pseudokineococcus</taxon>
    </lineage>
</organism>
<evidence type="ECO:0000313" key="2">
    <source>
        <dbReference type="Proteomes" id="UP000276232"/>
    </source>
</evidence>
<dbReference type="AlphaFoldDB" id="A0A3N1HQE6"/>
<protein>
    <submittedName>
        <fullName evidence="1">Uncharacterized protein</fullName>
    </submittedName>
</protein>
<sequence length="86" mass="9593">MPLPDAQRTRAAGSLELAETISREWDIVMTRGGRWARVSTAITDPGEVARQLDWYRLGNRSVTFHVIERTATLGEQLVDEDAVANP</sequence>
<proteinExistence type="predicted"/>